<proteinExistence type="predicted"/>
<dbReference type="PROSITE" id="PS00908">
    <property type="entry name" value="MR_MLE_1"/>
    <property type="match status" value="1"/>
</dbReference>
<dbReference type="Pfam" id="PF02746">
    <property type="entry name" value="MR_MLE_N"/>
    <property type="match status" value="1"/>
</dbReference>
<dbReference type="Pfam" id="PF13378">
    <property type="entry name" value="MR_MLE_C"/>
    <property type="match status" value="1"/>
</dbReference>
<protein>
    <submittedName>
        <fullName evidence="6">Mandelate racemase/muconate lactonizing enzyme family protein</fullName>
    </submittedName>
</protein>
<dbReference type="Gene3D" id="3.20.20.120">
    <property type="entry name" value="Enolase-like C-terminal domain"/>
    <property type="match status" value="1"/>
</dbReference>
<dbReference type="SUPFAM" id="SSF54826">
    <property type="entry name" value="Enolase N-terminal domain-like"/>
    <property type="match status" value="1"/>
</dbReference>
<dbReference type="RefSeq" id="WP_196273465.1">
    <property type="nucleotide sequence ID" value="NZ_JADQDO010000014.1"/>
</dbReference>
<dbReference type="PANTHER" id="PTHR13794">
    <property type="entry name" value="ENOLASE SUPERFAMILY, MANDELATE RACEMASE"/>
    <property type="match status" value="1"/>
</dbReference>
<dbReference type="InterPro" id="IPR036849">
    <property type="entry name" value="Enolase-like_C_sf"/>
</dbReference>
<dbReference type="PANTHER" id="PTHR13794:SF58">
    <property type="entry name" value="MITOCHONDRIAL ENOLASE SUPERFAMILY MEMBER 1"/>
    <property type="match status" value="1"/>
</dbReference>
<dbReference type="CDD" id="cd03316">
    <property type="entry name" value="MR_like"/>
    <property type="match status" value="1"/>
</dbReference>
<evidence type="ECO:0000256" key="2">
    <source>
        <dbReference type="ARBA" id="ARBA00022723"/>
    </source>
</evidence>
<dbReference type="GO" id="GO:0000287">
    <property type="term" value="F:magnesium ion binding"/>
    <property type="evidence" value="ECO:0007669"/>
    <property type="project" value="TreeGrafter"/>
</dbReference>
<dbReference type="SFLD" id="SFLDS00001">
    <property type="entry name" value="Enolase"/>
    <property type="match status" value="1"/>
</dbReference>
<feature type="region of interest" description="Disordered" evidence="4">
    <location>
        <begin position="1"/>
        <end position="21"/>
    </location>
</feature>
<comment type="caution">
    <text evidence="6">The sequence shown here is derived from an EMBL/GenBank/DDBJ whole genome shotgun (WGS) entry which is preliminary data.</text>
</comment>
<keyword evidence="2" id="KW-0479">Metal-binding</keyword>
<comment type="cofactor">
    <cofactor evidence="1">
        <name>Mg(2+)</name>
        <dbReference type="ChEBI" id="CHEBI:18420"/>
    </cofactor>
</comment>
<dbReference type="InterPro" id="IPR046945">
    <property type="entry name" value="RHMD-like"/>
</dbReference>
<dbReference type="InterPro" id="IPR013341">
    <property type="entry name" value="Mandelate_racemase_N_dom"/>
</dbReference>
<dbReference type="SMART" id="SM00922">
    <property type="entry name" value="MR_MLE"/>
    <property type="match status" value="1"/>
</dbReference>
<dbReference type="EMBL" id="JADQDO010000014">
    <property type="protein sequence ID" value="MBF9235472.1"/>
    <property type="molecule type" value="Genomic_DNA"/>
</dbReference>
<evidence type="ECO:0000259" key="5">
    <source>
        <dbReference type="SMART" id="SM00922"/>
    </source>
</evidence>
<dbReference type="AlphaFoldDB" id="A0A931BZ53"/>
<reference evidence="6" key="1">
    <citation type="submission" date="2020-11" db="EMBL/GenBank/DDBJ databases">
        <authorList>
            <person name="Kim M.K."/>
        </authorList>
    </citation>
    <scope>NUCLEOTIDE SEQUENCE</scope>
    <source>
        <strain evidence="6">BT350</strain>
    </source>
</reference>
<evidence type="ECO:0000256" key="1">
    <source>
        <dbReference type="ARBA" id="ARBA00001946"/>
    </source>
</evidence>
<accession>A0A931BZ53</accession>
<dbReference type="InterPro" id="IPR029017">
    <property type="entry name" value="Enolase-like_N"/>
</dbReference>
<name>A0A931BZ53_9HYPH</name>
<dbReference type="GO" id="GO:0016836">
    <property type="term" value="F:hydro-lyase activity"/>
    <property type="evidence" value="ECO:0007669"/>
    <property type="project" value="TreeGrafter"/>
</dbReference>
<dbReference type="InterPro" id="IPR018110">
    <property type="entry name" value="Mandel_Rmase/mucon_lact_enz_CS"/>
</dbReference>
<gene>
    <name evidence="6" type="ORF">I2H38_19090</name>
</gene>
<dbReference type="Gene3D" id="3.30.390.10">
    <property type="entry name" value="Enolase-like, N-terminal domain"/>
    <property type="match status" value="1"/>
</dbReference>
<dbReference type="GO" id="GO:0016052">
    <property type="term" value="P:carbohydrate catabolic process"/>
    <property type="evidence" value="ECO:0007669"/>
    <property type="project" value="TreeGrafter"/>
</dbReference>
<organism evidence="6 7">
    <name type="scientific">Microvirga alba</name>
    <dbReference type="NCBI Taxonomy" id="2791025"/>
    <lineage>
        <taxon>Bacteria</taxon>
        <taxon>Pseudomonadati</taxon>
        <taxon>Pseudomonadota</taxon>
        <taxon>Alphaproteobacteria</taxon>
        <taxon>Hyphomicrobiales</taxon>
        <taxon>Methylobacteriaceae</taxon>
        <taxon>Microvirga</taxon>
    </lineage>
</organism>
<feature type="domain" description="Mandelate racemase/muconate lactonizing enzyme C-terminal" evidence="5">
    <location>
        <begin position="161"/>
        <end position="257"/>
    </location>
</feature>
<evidence type="ECO:0000256" key="3">
    <source>
        <dbReference type="ARBA" id="ARBA00022842"/>
    </source>
</evidence>
<keyword evidence="7" id="KW-1185">Reference proteome</keyword>
<evidence type="ECO:0000313" key="6">
    <source>
        <dbReference type="EMBL" id="MBF9235472.1"/>
    </source>
</evidence>
<dbReference type="GO" id="GO:0009063">
    <property type="term" value="P:amino acid catabolic process"/>
    <property type="evidence" value="ECO:0007669"/>
    <property type="project" value="InterPro"/>
</dbReference>
<dbReference type="Proteomes" id="UP000599312">
    <property type="component" value="Unassembled WGS sequence"/>
</dbReference>
<dbReference type="SFLD" id="SFLDG00179">
    <property type="entry name" value="mandelate_racemase"/>
    <property type="match status" value="1"/>
</dbReference>
<evidence type="ECO:0000313" key="7">
    <source>
        <dbReference type="Proteomes" id="UP000599312"/>
    </source>
</evidence>
<dbReference type="SUPFAM" id="SSF51604">
    <property type="entry name" value="Enolase C-terminal domain-like"/>
    <property type="match status" value="1"/>
</dbReference>
<evidence type="ECO:0000256" key="4">
    <source>
        <dbReference type="SAM" id="MobiDB-lite"/>
    </source>
</evidence>
<dbReference type="InterPro" id="IPR013342">
    <property type="entry name" value="Mandelate_racemase_C"/>
</dbReference>
<dbReference type="InterPro" id="IPR029065">
    <property type="entry name" value="Enolase_C-like"/>
</dbReference>
<sequence>MSSSPRLQLGEVPSSPNAAGRIRSVTSHPLRVVLPKAQRTSQGDFPAVEILVVEIETETGIIGIGEGLARRGARGYAALVNEALAPRLIGQDVRDRRRLWRVMRGALTGRPGGQLVEAIAAVDIALWDIAGKIAGEPIHRLLGGMGRTHVNAYASSINWLDDATVEAEVAHALALGFREIKVKLGRPIKDALARAALVRRLAPDALLGVDANWAYDVDEAVSIGRALADLGYDFFEEPIAPHDRAGYRRLSQHLPIRLAAGESDYVAAEALISLEDRSLGMIQPDVTRSGGITETWRIAELAAAHHVAYAPHVGWSGAICVAASLHLAAAAETFRSFECMVYDNPLRDTLCAPLVGSALQLEEGQLAVPQAPGLGVTLDRAVLDAHRIS</sequence>
<keyword evidence="3" id="KW-0460">Magnesium</keyword>